<evidence type="ECO:0000313" key="5">
    <source>
        <dbReference type="EMBL" id="QOK22376.1"/>
    </source>
</evidence>
<dbReference type="NCBIfam" id="NF033546">
    <property type="entry name" value="transpos_IS21"/>
    <property type="match status" value="1"/>
</dbReference>
<dbReference type="PANTHER" id="PTHR35004:SF7">
    <property type="entry name" value="INTEGRASE PROTEIN"/>
    <property type="match status" value="1"/>
</dbReference>
<dbReference type="InterPro" id="IPR012337">
    <property type="entry name" value="RNaseH-like_sf"/>
</dbReference>
<gene>
    <name evidence="6" type="ORF">IGS73_01715</name>
    <name evidence="7" type="ORF">IGS73_07995</name>
    <name evidence="4" type="ORF">IGS73_09305</name>
    <name evidence="5" type="ORF">IGS73_15010</name>
</gene>
<organism evidence="5 8">
    <name type="scientific">Janibacter indicus</name>
    <dbReference type="NCBI Taxonomy" id="857417"/>
    <lineage>
        <taxon>Bacteria</taxon>
        <taxon>Bacillati</taxon>
        <taxon>Actinomycetota</taxon>
        <taxon>Actinomycetes</taxon>
        <taxon>Micrococcales</taxon>
        <taxon>Intrasporangiaceae</taxon>
        <taxon>Janibacter</taxon>
    </lineage>
</organism>
<name>A0A7L9IYC8_9MICO</name>
<dbReference type="GO" id="GO:0003676">
    <property type="term" value="F:nucleic acid binding"/>
    <property type="evidence" value="ECO:0007669"/>
    <property type="project" value="InterPro"/>
</dbReference>
<dbReference type="Gene3D" id="3.30.420.10">
    <property type="entry name" value="Ribonuclease H-like superfamily/Ribonuclease H"/>
    <property type="match status" value="1"/>
</dbReference>
<dbReference type="Pfam" id="PF22483">
    <property type="entry name" value="Mu-transpos_C_2"/>
    <property type="match status" value="1"/>
</dbReference>
<dbReference type="EMBL" id="CP062789">
    <property type="protein sequence ID" value="QOK24271.1"/>
    <property type="molecule type" value="Genomic_DNA"/>
</dbReference>
<dbReference type="SUPFAM" id="SSF53098">
    <property type="entry name" value="Ribonuclease H-like"/>
    <property type="match status" value="1"/>
</dbReference>
<dbReference type="AlphaFoldDB" id="A0A7L9IYC8"/>
<evidence type="ECO:0000256" key="2">
    <source>
        <dbReference type="SAM" id="MobiDB-lite"/>
    </source>
</evidence>
<dbReference type="Proteomes" id="UP000593998">
    <property type="component" value="Chromosome"/>
</dbReference>
<evidence type="ECO:0000313" key="7">
    <source>
        <dbReference type="EMBL" id="QOK24271.1"/>
    </source>
</evidence>
<evidence type="ECO:0000256" key="1">
    <source>
        <dbReference type="ARBA" id="ARBA00009277"/>
    </source>
</evidence>
<evidence type="ECO:0000259" key="3">
    <source>
        <dbReference type="PROSITE" id="PS50994"/>
    </source>
</evidence>
<evidence type="ECO:0000313" key="4">
    <source>
        <dbReference type="EMBL" id="QOK21378.1"/>
    </source>
</evidence>
<dbReference type="RefSeq" id="WP_192910244.1">
    <property type="nucleotide sequence ID" value="NZ_CP062789.1"/>
</dbReference>
<feature type="compositionally biased region" description="Basic and acidic residues" evidence="2">
    <location>
        <begin position="372"/>
        <end position="385"/>
    </location>
</feature>
<protein>
    <submittedName>
        <fullName evidence="5">IS21 family transposase</fullName>
    </submittedName>
</protein>
<dbReference type="InterPro" id="IPR036397">
    <property type="entry name" value="RNaseH_sf"/>
</dbReference>
<dbReference type="PANTHER" id="PTHR35004">
    <property type="entry name" value="TRANSPOSASE RV3428C-RELATED"/>
    <property type="match status" value="1"/>
</dbReference>
<proteinExistence type="inferred from homology"/>
<reference evidence="5 8" key="1">
    <citation type="submission" date="2020-10" db="EMBL/GenBank/DDBJ databases">
        <title>Janibacter indicus TT2 genome sequence.</title>
        <authorList>
            <person name="Lee K."/>
            <person name="Ganzorig M."/>
        </authorList>
    </citation>
    <scope>NUCLEOTIDE SEQUENCE [LARGE SCALE GENOMIC DNA]</scope>
    <source>
        <strain evidence="5 8">TT2</strain>
    </source>
</reference>
<dbReference type="EMBL" id="CP062789">
    <property type="protein sequence ID" value="QOK22376.1"/>
    <property type="molecule type" value="Genomic_DNA"/>
</dbReference>
<accession>A0A7L9IYC8</accession>
<dbReference type="InterPro" id="IPR054353">
    <property type="entry name" value="IstA-like_C"/>
</dbReference>
<dbReference type="EMBL" id="CP062789">
    <property type="protein sequence ID" value="QOK23180.1"/>
    <property type="molecule type" value="Genomic_DNA"/>
</dbReference>
<feature type="region of interest" description="Disordered" evidence="2">
    <location>
        <begin position="370"/>
        <end position="393"/>
    </location>
</feature>
<dbReference type="InterPro" id="IPR001584">
    <property type="entry name" value="Integrase_cat-core"/>
</dbReference>
<evidence type="ECO:0000313" key="6">
    <source>
        <dbReference type="EMBL" id="QOK23180.1"/>
    </source>
</evidence>
<evidence type="ECO:0000313" key="8">
    <source>
        <dbReference type="Proteomes" id="UP000593998"/>
    </source>
</evidence>
<dbReference type="PROSITE" id="PS50994">
    <property type="entry name" value="INTEGRASE"/>
    <property type="match status" value="1"/>
</dbReference>
<sequence length="500" mass="53951">MKSARERMDVISAYREVGTYRGAAAICGTTHKTVKRIIEAHESAGAPAAPKAPRARNYDEVTDLVAKRVTDTAGRITAKRLLPEATAAGYDGSARNFRRLVADAKQAWRNEHAGYRGRRPAVWTPGETLMIDWGELRIDGVLVHVFCAVLAWSRFRFVRFAVDQKSATTMGMLAECFEELGGVPKVVLADRMGCLKAGVVANVVVPTPDYVRFASHYRFRPDFCHAADPQSKGMVENLVGYAKSDLMVPLVGSKSTSLGDRNDAAAAWCAEVNANLHSEICAIPAERLAIEQPLLGELPSLRAEFGPRPTTRKVDKLSCIRFGSARYSVPNRLIGTSVTVLVEDDLLRIIGPVTGEVHAEHALVAPGEVSIDDTHYDKPRPDKPSRGARPRTQQEKDFLALGPAAEAFLTGAAAAGVTKLPSEIGVILDLAAAHGNDAVVVALTRAVEFGRWRAGDIRSILATHGQAPTPRPAGEPLVLTLPSVPTRSLDAYRIESGESS</sequence>
<dbReference type="GO" id="GO:0015074">
    <property type="term" value="P:DNA integration"/>
    <property type="evidence" value="ECO:0007669"/>
    <property type="project" value="InterPro"/>
</dbReference>
<feature type="domain" description="Integrase catalytic" evidence="3">
    <location>
        <begin position="116"/>
        <end position="292"/>
    </location>
</feature>
<dbReference type="EMBL" id="CP062789">
    <property type="protein sequence ID" value="QOK21378.1"/>
    <property type="molecule type" value="Genomic_DNA"/>
</dbReference>
<comment type="similarity">
    <text evidence="1">Belongs to the transposase IS21/IS408/IS1162 family.</text>
</comment>